<comment type="caution">
    <text evidence="2">The sequence shown here is derived from an EMBL/GenBank/DDBJ whole genome shotgun (WGS) entry which is preliminary data.</text>
</comment>
<reference evidence="2" key="1">
    <citation type="submission" date="2020-04" db="EMBL/GenBank/DDBJ databases">
        <authorList>
            <person name="Alioto T."/>
            <person name="Alioto T."/>
            <person name="Gomez Garrido J."/>
        </authorList>
    </citation>
    <scope>NUCLEOTIDE SEQUENCE</scope>
    <source>
        <strain evidence="2">A484AB</strain>
    </source>
</reference>
<dbReference type="PANTHER" id="PTHR31751:SF7">
    <property type="entry name" value="THAP-TYPE DOMAIN-CONTAINING PROTEIN"/>
    <property type="match status" value="1"/>
</dbReference>
<dbReference type="OrthoDB" id="10064735at2759"/>
<feature type="region of interest" description="Disordered" evidence="1">
    <location>
        <begin position="203"/>
        <end position="230"/>
    </location>
</feature>
<gene>
    <name evidence="2" type="ORF">PACLA_8A042339</name>
</gene>
<accession>A0A6S7FED2</accession>
<evidence type="ECO:0000313" key="2">
    <source>
        <dbReference type="EMBL" id="CAB3977388.1"/>
    </source>
</evidence>
<name>A0A6S7FED2_PARCT</name>
<feature type="compositionally biased region" description="Acidic residues" evidence="1">
    <location>
        <begin position="208"/>
        <end position="221"/>
    </location>
</feature>
<feature type="region of interest" description="Disordered" evidence="1">
    <location>
        <begin position="107"/>
        <end position="188"/>
    </location>
</feature>
<organism evidence="2 3">
    <name type="scientific">Paramuricea clavata</name>
    <name type="common">Red gorgonian</name>
    <name type="synonym">Violescent sea-whip</name>
    <dbReference type="NCBI Taxonomy" id="317549"/>
    <lineage>
        <taxon>Eukaryota</taxon>
        <taxon>Metazoa</taxon>
        <taxon>Cnidaria</taxon>
        <taxon>Anthozoa</taxon>
        <taxon>Octocorallia</taxon>
        <taxon>Malacalcyonacea</taxon>
        <taxon>Plexauridae</taxon>
        <taxon>Paramuricea</taxon>
    </lineage>
</organism>
<dbReference type="PANTHER" id="PTHR31751">
    <property type="entry name" value="SI:CH211-108C17.2-RELATED-RELATED"/>
    <property type="match status" value="1"/>
</dbReference>
<dbReference type="Proteomes" id="UP001152795">
    <property type="component" value="Unassembled WGS sequence"/>
</dbReference>
<protein>
    <submittedName>
        <fullName evidence="2">Uncharacterized protein</fullName>
    </submittedName>
</protein>
<evidence type="ECO:0000256" key="1">
    <source>
        <dbReference type="SAM" id="MobiDB-lite"/>
    </source>
</evidence>
<keyword evidence="3" id="KW-1185">Reference proteome</keyword>
<proteinExistence type="predicted"/>
<feature type="compositionally biased region" description="Polar residues" evidence="1">
    <location>
        <begin position="134"/>
        <end position="171"/>
    </location>
</feature>
<evidence type="ECO:0000313" key="3">
    <source>
        <dbReference type="Proteomes" id="UP001152795"/>
    </source>
</evidence>
<feature type="compositionally biased region" description="Basic and acidic residues" evidence="1">
    <location>
        <begin position="175"/>
        <end position="186"/>
    </location>
</feature>
<dbReference type="AlphaFoldDB" id="A0A6S7FED2"/>
<sequence>MEEGESSSRSVDRDEIESFHVVTTEDKKVKRKGYLAKRDATKICLYDEQFTRWRQLKNDLNVKTDKELATLLLDNYSSTKQVLTTSEAETQTDESHQVTMETLLSKSPVLTSTPKEGIHRTERPLSTPKRRRLSMTNMETKHGTQTSAESFSMRTSLSTGNLEKTLTASESDGSDTEHSDAFRFQDDLPDLENMTLEEEVYDTQIEGHDDDGDVDDEEDGDSSDRGPCQSQVVRIAPVDIPTLEFCLVSTSAVMDLLHKLHGPMCKRRECNRELDFDNSFVGSCLVVHWSCSAGHFGGRWSAQPQCEGIRAGNLLLASAIPLSGNSYTKVGFLCKVMNLHFFSKNLYNQYQSLYIGPAVNDYWEVLRNDAWKEREDKEIILSSDGRNDSPGHSAQYCTYSFADMDTKCILELNIVDVREVEGRKSPNMERVGFERGLDKLIGSQMNIKEVVTDGHLEIGALMKNAPKYKDVLHQRDVWHGAKNLAKKVITAANEKGNEDLSHWIASVRNHFWYCSRKCGGSTADFKDLWIGLLHHVVDEHHWVLNDGIGQGKCDHSVLTEEERSKPWLLKDSSPHKALRQIILHKRLLNELHYYTNFRHTGFLESFHNHLLMYCPKRLSYTIIGYKLRNQLAAIDFNKHRSREIAKTADGTPRYKHHYSKRTKVYCVVPILQPKEYKYIPELLVAIFKKRKTTLGHVTQKLTLAADDPRRIATNIALQPKPSKEELLAKHKSRFSN</sequence>
<dbReference type="EMBL" id="CACRXK020000045">
    <property type="protein sequence ID" value="CAB3977388.1"/>
    <property type="molecule type" value="Genomic_DNA"/>
</dbReference>